<dbReference type="InParanoid" id="A0A1Y1YZY2"/>
<dbReference type="AlphaFoldDB" id="A0A1Y1YZY2"/>
<evidence type="ECO:0000256" key="1">
    <source>
        <dbReference type="SAM" id="Phobius"/>
    </source>
</evidence>
<proteinExistence type="predicted"/>
<evidence type="ECO:0000313" key="3">
    <source>
        <dbReference type="Proteomes" id="UP000193498"/>
    </source>
</evidence>
<feature type="transmembrane region" description="Helical" evidence="1">
    <location>
        <begin position="81"/>
        <end position="100"/>
    </location>
</feature>
<evidence type="ECO:0008006" key="4">
    <source>
        <dbReference type="Google" id="ProtNLM"/>
    </source>
</evidence>
<protein>
    <recommendedName>
        <fullName evidence="4">Chitin synthase export chaperone</fullName>
    </recommendedName>
</protein>
<accession>A0A1Y1YZY2</accession>
<keyword evidence="3" id="KW-1185">Reference proteome</keyword>
<sequence length="293" mass="32631">MDIPSTETIENAILHDSVTMVIIGLSLPLALEGAYHATRIALKETALVYKLNFIQALVRCINSVLEVILEMRTDKDCFAIAVQYHTTSFISLSCIHLILYLKAYHTSFSTKLVAFVCISLQAVEVFCLIQMFSHFRHTKGVLGGCTIHFPIAYTLTLVSGTTTIMIFLSAIFVYNIIRLSRFNNKGFYRILARDGAIFGLVIIFCDIALAITITLNVTNSWYLLYVGWAVKSKMMSEMMQTTHSRRKGGWSSENSPDNNTTGYFQGTLLNEQPEGSNAPNIELTALGVAKDSQ</sequence>
<feature type="transmembrane region" description="Helical" evidence="1">
    <location>
        <begin position="195"/>
        <end position="215"/>
    </location>
</feature>
<feature type="transmembrane region" description="Helical" evidence="1">
    <location>
        <begin position="12"/>
        <end position="35"/>
    </location>
</feature>
<keyword evidence="1" id="KW-0472">Membrane</keyword>
<reference evidence="2 3" key="1">
    <citation type="submission" date="2016-07" db="EMBL/GenBank/DDBJ databases">
        <title>Pervasive Adenine N6-methylation of Active Genes in Fungi.</title>
        <authorList>
            <consortium name="DOE Joint Genome Institute"/>
            <person name="Mondo S.J."/>
            <person name="Dannebaum R.O."/>
            <person name="Kuo R.C."/>
            <person name="Labutti K."/>
            <person name="Haridas S."/>
            <person name="Kuo A."/>
            <person name="Salamov A."/>
            <person name="Ahrendt S.R."/>
            <person name="Lipzen A."/>
            <person name="Sullivan W."/>
            <person name="Andreopoulos W.B."/>
            <person name="Clum A."/>
            <person name="Lindquist E."/>
            <person name="Daum C."/>
            <person name="Ramamoorthy G.K."/>
            <person name="Gryganskyi A."/>
            <person name="Culley D."/>
            <person name="Magnuson J.K."/>
            <person name="James T.Y."/>
            <person name="O'Malley M.A."/>
            <person name="Stajich J.E."/>
            <person name="Spatafora J.W."/>
            <person name="Visel A."/>
            <person name="Grigoriev I.V."/>
        </authorList>
    </citation>
    <scope>NUCLEOTIDE SEQUENCE [LARGE SCALE GENOMIC DNA]</scope>
    <source>
        <strain evidence="2 3">CBS 931.73</strain>
    </source>
</reference>
<comment type="caution">
    <text evidence="2">The sequence shown here is derived from an EMBL/GenBank/DDBJ whole genome shotgun (WGS) entry which is preliminary data.</text>
</comment>
<gene>
    <name evidence="2" type="ORF">K493DRAFT_297516</name>
</gene>
<dbReference type="EMBL" id="MCFE01000048">
    <property type="protein sequence ID" value="ORY03257.1"/>
    <property type="molecule type" value="Genomic_DNA"/>
</dbReference>
<organism evidence="2 3">
    <name type="scientific">Basidiobolus meristosporus CBS 931.73</name>
    <dbReference type="NCBI Taxonomy" id="1314790"/>
    <lineage>
        <taxon>Eukaryota</taxon>
        <taxon>Fungi</taxon>
        <taxon>Fungi incertae sedis</taxon>
        <taxon>Zoopagomycota</taxon>
        <taxon>Entomophthoromycotina</taxon>
        <taxon>Basidiobolomycetes</taxon>
        <taxon>Basidiobolales</taxon>
        <taxon>Basidiobolaceae</taxon>
        <taxon>Basidiobolus</taxon>
    </lineage>
</organism>
<name>A0A1Y1YZY2_9FUNG</name>
<feature type="transmembrane region" description="Helical" evidence="1">
    <location>
        <begin position="112"/>
        <end position="132"/>
    </location>
</feature>
<evidence type="ECO:0000313" key="2">
    <source>
        <dbReference type="EMBL" id="ORY03257.1"/>
    </source>
</evidence>
<keyword evidence="1" id="KW-0812">Transmembrane</keyword>
<feature type="transmembrane region" description="Helical" evidence="1">
    <location>
        <begin position="152"/>
        <end position="174"/>
    </location>
</feature>
<dbReference type="Proteomes" id="UP000193498">
    <property type="component" value="Unassembled WGS sequence"/>
</dbReference>
<keyword evidence="1" id="KW-1133">Transmembrane helix</keyword>